<dbReference type="OrthoDB" id="310268at2759"/>
<evidence type="ECO:0000313" key="7">
    <source>
        <dbReference type="EMBL" id="CAD8071167.1"/>
    </source>
</evidence>
<keyword evidence="3" id="KW-0862">Zinc</keyword>
<dbReference type="GO" id="GO:0008270">
    <property type="term" value="F:zinc ion binding"/>
    <property type="evidence" value="ECO:0007669"/>
    <property type="project" value="UniProtKB-KW"/>
</dbReference>
<evidence type="ECO:0000313" key="8">
    <source>
        <dbReference type="Proteomes" id="UP000692954"/>
    </source>
</evidence>
<dbReference type="InterPro" id="IPR001841">
    <property type="entry name" value="Znf_RING"/>
</dbReference>
<gene>
    <name evidence="7" type="ORF">PSON_ATCC_30995.1.T0270387</name>
</gene>
<comment type="caution">
    <text evidence="7">The sequence shown here is derived from an EMBL/GenBank/DDBJ whole genome shotgun (WGS) entry which is preliminary data.</text>
</comment>
<dbReference type="PANTHER" id="PTHR45798">
    <property type="entry name" value="RING-H2 FINGER PROTEIN ATL61-RELATED-RELATED"/>
    <property type="match status" value="1"/>
</dbReference>
<evidence type="ECO:0000256" key="3">
    <source>
        <dbReference type="ARBA" id="ARBA00022833"/>
    </source>
</evidence>
<accession>A0A8S1LUM5</accession>
<keyword evidence="5" id="KW-0812">Transmembrane</keyword>
<dbReference type="PROSITE" id="PS51257">
    <property type="entry name" value="PROKAR_LIPOPROTEIN"/>
    <property type="match status" value="1"/>
</dbReference>
<evidence type="ECO:0000256" key="4">
    <source>
        <dbReference type="PROSITE-ProRule" id="PRU00175"/>
    </source>
</evidence>
<dbReference type="Proteomes" id="UP000692954">
    <property type="component" value="Unassembled WGS sequence"/>
</dbReference>
<organism evidence="7 8">
    <name type="scientific">Paramecium sonneborni</name>
    <dbReference type="NCBI Taxonomy" id="65129"/>
    <lineage>
        <taxon>Eukaryota</taxon>
        <taxon>Sar</taxon>
        <taxon>Alveolata</taxon>
        <taxon>Ciliophora</taxon>
        <taxon>Intramacronucleata</taxon>
        <taxon>Oligohymenophorea</taxon>
        <taxon>Peniculida</taxon>
        <taxon>Parameciidae</taxon>
        <taxon>Paramecium</taxon>
    </lineage>
</organism>
<name>A0A8S1LUM5_9CILI</name>
<keyword evidence="5" id="KW-0472">Membrane</keyword>
<dbReference type="CDD" id="cd16448">
    <property type="entry name" value="RING-H2"/>
    <property type="match status" value="1"/>
</dbReference>
<feature type="transmembrane region" description="Helical" evidence="5">
    <location>
        <begin position="20"/>
        <end position="39"/>
    </location>
</feature>
<dbReference type="EMBL" id="CAJJDN010000027">
    <property type="protein sequence ID" value="CAD8071167.1"/>
    <property type="molecule type" value="Genomic_DNA"/>
</dbReference>
<keyword evidence="8" id="KW-1185">Reference proteome</keyword>
<evidence type="ECO:0000256" key="1">
    <source>
        <dbReference type="ARBA" id="ARBA00022723"/>
    </source>
</evidence>
<dbReference type="AlphaFoldDB" id="A0A8S1LUM5"/>
<feature type="transmembrane region" description="Helical" evidence="5">
    <location>
        <begin position="158"/>
        <end position="181"/>
    </location>
</feature>
<evidence type="ECO:0000256" key="2">
    <source>
        <dbReference type="ARBA" id="ARBA00022771"/>
    </source>
</evidence>
<feature type="domain" description="RING-type" evidence="6">
    <location>
        <begin position="266"/>
        <end position="315"/>
    </location>
</feature>
<reference evidence="7" key="1">
    <citation type="submission" date="2021-01" db="EMBL/GenBank/DDBJ databases">
        <authorList>
            <consortium name="Genoscope - CEA"/>
            <person name="William W."/>
        </authorList>
    </citation>
    <scope>NUCLEOTIDE SEQUENCE</scope>
</reference>
<sequence>MIISKSFAHSIKDFRNQNIILGCLSLIGLVSSCVTFVLLKNTLYQLIFLSELIIANFLMLVVFINQYKITKDTQYVLSMCFLINESERTNENWNLSLENMINLRSLQNVSYSQLFYTRIKIAFHNNCCESKDIFYFIFSLGVVIQLFFEQSFHSEINIIIMSILCFTTFWELFFVTLGIIIEMPRRIKQYYKMKALHRRVSQIQFQIVQRQSQIMENNQEALFLNLLQNGQPVLSILENNEPQLNQRLEVLPQHANINSIQEQIQCQICFEELEPTGNIQQLSCHPTHIFHLECISNWFQKKFQEDLVPSCPICRAPQNS</sequence>
<evidence type="ECO:0000259" key="6">
    <source>
        <dbReference type="PROSITE" id="PS50089"/>
    </source>
</evidence>
<dbReference type="PROSITE" id="PS50089">
    <property type="entry name" value="ZF_RING_2"/>
    <property type="match status" value="1"/>
</dbReference>
<evidence type="ECO:0000256" key="5">
    <source>
        <dbReference type="SAM" id="Phobius"/>
    </source>
</evidence>
<feature type="transmembrane region" description="Helical" evidence="5">
    <location>
        <begin position="133"/>
        <end position="152"/>
    </location>
</feature>
<keyword evidence="2 4" id="KW-0863">Zinc-finger</keyword>
<dbReference type="Pfam" id="PF13639">
    <property type="entry name" value="zf-RING_2"/>
    <property type="match status" value="1"/>
</dbReference>
<keyword evidence="5" id="KW-1133">Transmembrane helix</keyword>
<dbReference type="InterPro" id="IPR052788">
    <property type="entry name" value="RING-type_E3_ligase_ATL"/>
</dbReference>
<proteinExistence type="predicted"/>
<keyword evidence="1" id="KW-0479">Metal-binding</keyword>
<feature type="transmembrane region" description="Helical" evidence="5">
    <location>
        <begin position="45"/>
        <end position="64"/>
    </location>
</feature>
<dbReference type="PANTHER" id="PTHR45798:SF97">
    <property type="entry name" value="ALCOHOL-SENSITIVE RING FINGER PROTEIN 1"/>
    <property type="match status" value="1"/>
</dbReference>
<protein>
    <recommendedName>
        <fullName evidence="6">RING-type domain-containing protein</fullName>
    </recommendedName>
</protein>